<dbReference type="GO" id="GO:0000155">
    <property type="term" value="F:phosphorelay sensor kinase activity"/>
    <property type="evidence" value="ECO:0007669"/>
    <property type="project" value="TreeGrafter"/>
</dbReference>
<evidence type="ECO:0000256" key="3">
    <source>
        <dbReference type="ARBA" id="ARBA00022679"/>
    </source>
</evidence>
<keyword evidence="5" id="KW-0902">Two-component regulatory system</keyword>
<dbReference type="GO" id="GO:0005886">
    <property type="term" value="C:plasma membrane"/>
    <property type="evidence" value="ECO:0007669"/>
    <property type="project" value="TreeGrafter"/>
</dbReference>
<dbReference type="PRINTS" id="PR00344">
    <property type="entry name" value="BCTRLSENSOR"/>
</dbReference>
<dbReference type="PANTHER" id="PTHR43047:SF72">
    <property type="entry name" value="OSMOSENSING HISTIDINE PROTEIN KINASE SLN1"/>
    <property type="match status" value="1"/>
</dbReference>
<evidence type="ECO:0000256" key="2">
    <source>
        <dbReference type="ARBA" id="ARBA00012438"/>
    </source>
</evidence>
<dbReference type="InterPro" id="IPR003594">
    <property type="entry name" value="HATPase_dom"/>
</dbReference>
<dbReference type="GO" id="GO:0009927">
    <property type="term" value="F:histidine phosphotransfer kinase activity"/>
    <property type="evidence" value="ECO:0007669"/>
    <property type="project" value="TreeGrafter"/>
</dbReference>
<dbReference type="Pfam" id="PF02518">
    <property type="entry name" value="HATPase_c"/>
    <property type="match status" value="1"/>
</dbReference>
<dbReference type="Proteomes" id="UP000010420">
    <property type="component" value="Unassembled WGS sequence"/>
</dbReference>
<feature type="domain" description="Histidine kinase" evidence="6">
    <location>
        <begin position="1"/>
        <end position="72"/>
    </location>
</feature>
<keyword evidence="4 7" id="KW-0418">Kinase</keyword>
<dbReference type="eggNOG" id="COG2205">
    <property type="taxonomic scope" value="Bacteria"/>
</dbReference>
<dbReference type="EC" id="2.7.13.3" evidence="2"/>
<protein>
    <recommendedName>
        <fullName evidence="2">histidine kinase</fullName>
        <ecNumber evidence="2">2.7.13.3</ecNumber>
    </recommendedName>
</protein>
<dbReference type="InterPro" id="IPR004358">
    <property type="entry name" value="Sig_transdc_His_kin-like_C"/>
</dbReference>
<dbReference type="STRING" id="545697.HMPREF0216_01383"/>
<name>L1QHE7_9CLOT</name>
<dbReference type="InterPro" id="IPR005467">
    <property type="entry name" value="His_kinase_dom"/>
</dbReference>
<dbReference type="EMBL" id="AMEZ01000035">
    <property type="protein sequence ID" value="EKY27434.1"/>
    <property type="molecule type" value="Genomic_DNA"/>
</dbReference>
<evidence type="ECO:0000256" key="5">
    <source>
        <dbReference type="ARBA" id="ARBA00023012"/>
    </source>
</evidence>
<accession>L1QHE7</accession>
<comment type="caution">
    <text evidence="7">The sequence shown here is derived from an EMBL/GenBank/DDBJ whole genome shotgun (WGS) entry which is preliminary data.</text>
</comment>
<proteinExistence type="predicted"/>
<keyword evidence="8" id="KW-1185">Reference proteome</keyword>
<evidence type="ECO:0000256" key="4">
    <source>
        <dbReference type="ARBA" id="ARBA00022777"/>
    </source>
</evidence>
<dbReference type="InterPro" id="IPR036890">
    <property type="entry name" value="HATPase_C_sf"/>
</dbReference>
<dbReference type="SUPFAM" id="SSF55874">
    <property type="entry name" value="ATPase domain of HSP90 chaperone/DNA topoisomerase II/histidine kinase"/>
    <property type="match status" value="1"/>
</dbReference>
<dbReference type="PATRIC" id="fig|545697.3.peg.1362"/>
<dbReference type="HOGENOM" id="CLU_000445_89_31_9"/>
<comment type="catalytic activity">
    <reaction evidence="1">
        <text>ATP + protein L-histidine = ADP + protein N-phospho-L-histidine.</text>
        <dbReference type="EC" id="2.7.13.3"/>
    </reaction>
</comment>
<sequence>MMDTGIGIPNDKLPHIFDRYTQIDNGITRKWNGSGIGLSLVKSLVELQGGKISAKSEFEKGSDFIIMLPIKQIEVKNNISTMNNLTTSKVEKCNIEFSDIYN</sequence>
<gene>
    <name evidence="7" type="ORF">HMPREF0216_01383</name>
</gene>
<dbReference type="AlphaFoldDB" id="L1QHE7"/>
<dbReference type="PANTHER" id="PTHR43047">
    <property type="entry name" value="TWO-COMPONENT HISTIDINE PROTEIN KINASE"/>
    <property type="match status" value="1"/>
</dbReference>
<evidence type="ECO:0000256" key="1">
    <source>
        <dbReference type="ARBA" id="ARBA00000085"/>
    </source>
</evidence>
<organism evidence="7 8">
    <name type="scientific">Clostridium celatum DSM 1785</name>
    <dbReference type="NCBI Taxonomy" id="545697"/>
    <lineage>
        <taxon>Bacteria</taxon>
        <taxon>Bacillati</taxon>
        <taxon>Bacillota</taxon>
        <taxon>Clostridia</taxon>
        <taxon>Eubacteriales</taxon>
        <taxon>Clostridiaceae</taxon>
        <taxon>Clostridium</taxon>
    </lineage>
</organism>
<dbReference type="Gene3D" id="3.30.565.10">
    <property type="entry name" value="Histidine kinase-like ATPase, C-terminal domain"/>
    <property type="match status" value="1"/>
</dbReference>
<keyword evidence="3" id="KW-0808">Transferase</keyword>
<evidence type="ECO:0000259" key="6">
    <source>
        <dbReference type="PROSITE" id="PS50109"/>
    </source>
</evidence>
<reference evidence="7 8" key="1">
    <citation type="submission" date="2012-05" db="EMBL/GenBank/DDBJ databases">
        <authorList>
            <person name="Weinstock G."/>
            <person name="Sodergren E."/>
            <person name="Lobos E.A."/>
            <person name="Fulton L."/>
            <person name="Fulton R."/>
            <person name="Courtney L."/>
            <person name="Fronick C."/>
            <person name="O'Laughlin M."/>
            <person name="Godfrey J."/>
            <person name="Wilson R.M."/>
            <person name="Miner T."/>
            <person name="Farmer C."/>
            <person name="Delehaunty K."/>
            <person name="Cordes M."/>
            <person name="Minx P."/>
            <person name="Tomlinson C."/>
            <person name="Chen J."/>
            <person name="Wollam A."/>
            <person name="Pepin K.H."/>
            <person name="Bhonagiri V."/>
            <person name="Zhang X."/>
            <person name="Suruliraj S."/>
            <person name="Warren W."/>
            <person name="Mitreva M."/>
            <person name="Mardis E.R."/>
            <person name="Wilson R.K."/>
        </authorList>
    </citation>
    <scope>NUCLEOTIDE SEQUENCE [LARGE SCALE GENOMIC DNA]</scope>
    <source>
        <strain evidence="7 8">DSM 1785</strain>
    </source>
</reference>
<dbReference type="PROSITE" id="PS50109">
    <property type="entry name" value="HIS_KIN"/>
    <property type="match status" value="1"/>
</dbReference>
<evidence type="ECO:0000313" key="8">
    <source>
        <dbReference type="Proteomes" id="UP000010420"/>
    </source>
</evidence>
<evidence type="ECO:0000313" key="7">
    <source>
        <dbReference type="EMBL" id="EKY27434.1"/>
    </source>
</evidence>